<feature type="domain" description="MSP" evidence="6">
    <location>
        <begin position="133"/>
        <end position="270"/>
    </location>
</feature>
<dbReference type="InterPro" id="IPR013783">
    <property type="entry name" value="Ig-like_fold"/>
</dbReference>
<evidence type="ECO:0000313" key="7">
    <source>
        <dbReference type="EMBL" id="CAI9095924.1"/>
    </source>
</evidence>
<reference evidence="7" key="1">
    <citation type="submission" date="2023-03" db="EMBL/GenBank/DDBJ databases">
        <authorList>
            <person name="Julca I."/>
        </authorList>
    </citation>
    <scope>NUCLEOTIDE SEQUENCE</scope>
</reference>
<name>A0AAV1CJV3_OLDCO</name>
<comment type="similarity">
    <text evidence="2">Belongs to the VAMP-associated protein (VAP) (TC 9.B.17) family.</text>
</comment>
<protein>
    <submittedName>
        <fullName evidence="7">OLC1v1031962C1</fullName>
    </submittedName>
</protein>
<dbReference type="GO" id="GO:0061817">
    <property type="term" value="P:endoplasmic reticulum-plasma membrane tethering"/>
    <property type="evidence" value="ECO:0007669"/>
    <property type="project" value="TreeGrafter"/>
</dbReference>
<evidence type="ECO:0000259" key="6">
    <source>
        <dbReference type="PROSITE" id="PS50202"/>
    </source>
</evidence>
<dbReference type="GO" id="GO:0090158">
    <property type="term" value="P:endoplasmic reticulum membrane organization"/>
    <property type="evidence" value="ECO:0007669"/>
    <property type="project" value="TreeGrafter"/>
</dbReference>
<dbReference type="GO" id="GO:0005789">
    <property type="term" value="C:endoplasmic reticulum membrane"/>
    <property type="evidence" value="ECO:0007669"/>
    <property type="project" value="InterPro"/>
</dbReference>
<feature type="domain" description="MSP" evidence="6">
    <location>
        <begin position="2"/>
        <end position="128"/>
    </location>
</feature>
<keyword evidence="8" id="KW-1185">Reference proteome</keyword>
<dbReference type="Gene3D" id="2.60.40.10">
    <property type="entry name" value="Immunoglobulins"/>
    <property type="match status" value="2"/>
</dbReference>
<keyword evidence="4" id="KW-1133">Transmembrane helix</keyword>
<gene>
    <name evidence="7" type="ORF">OLC1_LOCUS6794</name>
</gene>
<evidence type="ECO:0000313" key="8">
    <source>
        <dbReference type="Proteomes" id="UP001161247"/>
    </source>
</evidence>
<dbReference type="InterPro" id="IPR008962">
    <property type="entry name" value="PapD-like_sf"/>
</dbReference>
<dbReference type="SUPFAM" id="SSF49354">
    <property type="entry name" value="PapD-like"/>
    <property type="match status" value="2"/>
</dbReference>
<dbReference type="PANTHER" id="PTHR10809">
    <property type="entry name" value="VESICLE-ASSOCIATED MEMBRANE PROTEIN-ASSOCIATED PROTEIN"/>
    <property type="match status" value="1"/>
</dbReference>
<keyword evidence="5" id="KW-0472">Membrane</keyword>
<dbReference type="InterPro" id="IPR016763">
    <property type="entry name" value="VAP"/>
</dbReference>
<dbReference type="GO" id="GO:0005886">
    <property type="term" value="C:plasma membrane"/>
    <property type="evidence" value="ECO:0007669"/>
    <property type="project" value="TreeGrafter"/>
</dbReference>
<dbReference type="AlphaFoldDB" id="A0AAV1CJV3"/>
<dbReference type="Pfam" id="PF00635">
    <property type="entry name" value="Motile_Sperm"/>
    <property type="match status" value="2"/>
</dbReference>
<evidence type="ECO:0000256" key="1">
    <source>
        <dbReference type="ARBA" id="ARBA00004211"/>
    </source>
</evidence>
<evidence type="ECO:0000256" key="4">
    <source>
        <dbReference type="ARBA" id="ARBA00022989"/>
    </source>
</evidence>
<comment type="subcellular location">
    <subcellularLocation>
        <location evidence="1">Membrane</location>
        <topology evidence="1">Single-pass type IV membrane protein</topology>
    </subcellularLocation>
</comment>
<keyword evidence="3" id="KW-0812">Transmembrane</keyword>
<dbReference type="PROSITE" id="PS50202">
    <property type="entry name" value="MSP"/>
    <property type="match status" value="2"/>
</dbReference>
<dbReference type="EMBL" id="OX459119">
    <property type="protein sequence ID" value="CAI9095924.1"/>
    <property type="molecule type" value="Genomic_DNA"/>
</dbReference>
<dbReference type="Proteomes" id="UP001161247">
    <property type="component" value="Chromosome 2"/>
</dbReference>
<evidence type="ECO:0000256" key="5">
    <source>
        <dbReference type="ARBA" id="ARBA00023136"/>
    </source>
</evidence>
<sequence>MLLKIEPRELKFIVEPKKQLTSNLYLSNVTENLVAFRFLTTNIANGFKVKPETGIILPHSTCDITVTTKENHAPFCMQSKDVTRIQCVGLKKTTQLPITEKEDMMKQKMWRHFIVGDKEDDYLPVVYLSHPNCRTPSPDQNELLNIETVDFTRRLDSNKAASFSIRMSNESDEHYVGFKVKEIHGANKKKFDIRFEPSRGVVSPRSKRNVIVTVQLVPESNLPGEKCEERFRIRSAVMKPGTLEEDVDWEMWNIAGVRVKESKVFYITYITNKIQRCLRRVSSAFDKMWNSLGRVISSRLCIISQDSLSSSLYQRPLDEAD</sequence>
<dbReference type="InterPro" id="IPR000535">
    <property type="entry name" value="MSP_dom"/>
</dbReference>
<dbReference type="PANTHER" id="PTHR10809:SF6">
    <property type="entry name" value="AT11025P-RELATED"/>
    <property type="match status" value="1"/>
</dbReference>
<proteinExistence type="inferred from homology"/>
<evidence type="ECO:0000256" key="3">
    <source>
        <dbReference type="ARBA" id="ARBA00022692"/>
    </source>
</evidence>
<accession>A0AAV1CJV3</accession>
<evidence type="ECO:0000256" key="2">
    <source>
        <dbReference type="ARBA" id="ARBA00008932"/>
    </source>
</evidence>
<organism evidence="7 8">
    <name type="scientific">Oldenlandia corymbosa var. corymbosa</name>
    <dbReference type="NCBI Taxonomy" id="529605"/>
    <lineage>
        <taxon>Eukaryota</taxon>
        <taxon>Viridiplantae</taxon>
        <taxon>Streptophyta</taxon>
        <taxon>Embryophyta</taxon>
        <taxon>Tracheophyta</taxon>
        <taxon>Spermatophyta</taxon>
        <taxon>Magnoliopsida</taxon>
        <taxon>eudicotyledons</taxon>
        <taxon>Gunneridae</taxon>
        <taxon>Pentapetalae</taxon>
        <taxon>asterids</taxon>
        <taxon>lamiids</taxon>
        <taxon>Gentianales</taxon>
        <taxon>Rubiaceae</taxon>
        <taxon>Rubioideae</taxon>
        <taxon>Spermacoceae</taxon>
        <taxon>Hedyotis-Oldenlandia complex</taxon>
        <taxon>Oldenlandia</taxon>
    </lineage>
</organism>